<evidence type="ECO:0000259" key="1">
    <source>
        <dbReference type="Pfam" id="PF04892"/>
    </source>
</evidence>
<protein>
    <submittedName>
        <fullName evidence="2">VanZ family protein</fullName>
    </submittedName>
</protein>
<sequence>MNTWRRKVAIILVVGYFVALAAIVFWPTPVDRPVGGELLNFLRWLRSLSIPQWIASYTTIEFTANVIMFIPFGIIVAVRLRPYLWWLALPAGALLSAIIELSQNYFLPERFGDPRDVVANASGALLGALCVALFRISRPAQPLVPPASELPT</sequence>
<evidence type="ECO:0000313" key="3">
    <source>
        <dbReference type="Proteomes" id="UP000246303"/>
    </source>
</evidence>
<reference evidence="2 3" key="1">
    <citation type="submission" date="2018-05" db="EMBL/GenBank/DDBJ databases">
        <title>Genetic diversity of glacier-inhabiting Cryobacterium bacteria in China and description of Cryobacterium mengkeensis sp. nov. and Arthrobacter glacialis sp. nov.</title>
        <authorList>
            <person name="Liu Q."/>
            <person name="Xin Y.-H."/>
        </authorList>
    </citation>
    <scope>NUCLEOTIDE SEQUENCE [LARGE SCALE GENOMIC DNA]</scope>
    <source>
        <strain evidence="2 3">GP3</strain>
    </source>
</reference>
<dbReference type="RefSeq" id="WP_110104587.1">
    <property type="nucleotide sequence ID" value="NZ_JACBZZ010000001.1"/>
</dbReference>
<dbReference type="AlphaFoldDB" id="A0A2V3DXQ4"/>
<organism evidence="2 3">
    <name type="scientific">Arthrobacter psychrochitiniphilus</name>
    <dbReference type="NCBI Taxonomy" id="291045"/>
    <lineage>
        <taxon>Bacteria</taxon>
        <taxon>Bacillati</taxon>
        <taxon>Actinomycetota</taxon>
        <taxon>Actinomycetes</taxon>
        <taxon>Micrococcales</taxon>
        <taxon>Micrococcaceae</taxon>
        <taxon>Arthrobacter</taxon>
    </lineage>
</organism>
<dbReference type="InterPro" id="IPR006976">
    <property type="entry name" value="VanZ-like"/>
</dbReference>
<comment type="caution">
    <text evidence="2">The sequence shown here is derived from an EMBL/GenBank/DDBJ whole genome shotgun (WGS) entry which is preliminary data.</text>
</comment>
<gene>
    <name evidence="2" type="ORF">CVS29_01660</name>
</gene>
<feature type="domain" description="VanZ-like" evidence="1">
    <location>
        <begin position="14"/>
        <end position="134"/>
    </location>
</feature>
<name>A0A2V3DXQ4_9MICC</name>
<evidence type="ECO:0000313" key="2">
    <source>
        <dbReference type="EMBL" id="PXA69300.1"/>
    </source>
</evidence>
<proteinExistence type="predicted"/>
<dbReference type="OrthoDB" id="3787741at2"/>
<dbReference type="Proteomes" id="UP000246303">
    <property type="component" value="Unassembled WGS sequence"/>
</dbReference>
<accession>A0A2V3DXQ4</accession>
<keyword evidence="3" id="KW-1185">Reference proteome</keyword>
<dbReference type="Pfam" id="PF04892">
    <property type="entry name" value="VanZ"/>
    <property type="match status" value="1"/>
</dbReference>
<dbReference type="EMBL" id="QHLZ01000001">
    <property type="protein sequence ID" value="PXA69300.1"/>
    <property type="molecule type" value="Genomic_DNA"/>
</dbReference>